<evidence type="ECO:0000256" key="3">
    <source>
        <dbReference type="SAM" id="MobiDB-lite"/>
    </source>
</evidence>
<keyword evidence="4" id="KW-1133">Transmembrane helix</keyword>
<proteinExistence type="inferred from homology"/>
<dbReference type="Proteomes" id="UP000220904">
    <property type="component" value="Unassembled WGS sequence"/>
</dbReference>
<dbReference type="PANTHER" id="PTHR34135:SF2">
    <property type="entry name" value="LYSOZYME"/>
    <property type="match status" value="1"/>
</dbReference>
<dbReference type="GO" id="GO:0009253">
    <property type="term" value="P:peptidoglycan catabolic process"/>
    <property type="evidence" value="ECO:0007669"/>
    <property type="project" value="InterPro"/>
</dbReference>
<keyword evidence="4" id="KW-0812">Transmembrane</keyword>
<dbReference type="Gene3D" id="2.10.270.10">
    <property type="entry name" value="Cholin Binding"/>
    <property type="match status" value="1"/>
</dbReference>
<keyword evidence="4" id="KW-0472">Membrane</keyword>
<comment type="caution">
    <text evidence="5">The sequence shown here is derived from an EMBL/GenBank/DDBJ whole genome shotgun (WGS) entry which is preliminary data.</text>
</comment>
<dbReference type="PROSITE" id="PS51904">
    <property type="entry name" value="GLYCOSYL_HYDROL_F25_2"/>
    <property type="match status" value="1"/>
</dbReference>
<dbReference type="InterPro" id="IPR018337">
    <property type="entry name" value="Cell_wall/Cho-bd_repeat"/>
</dbReference>
<dbReference type="SUPFAM" id="SSF51445">
    <property type="entry name" value="(Trans)glycosidases"/>
    <property type="match status" value="1"/>
</dbReference>
<accession>A0A2A7B4G5</accession>
<comment type="similarity">
    <text evidence="1">Belongs to the glycosyl hydrolase 25 family.</text>
</comment>
<organism evidence="5 6">
    <name type="scientific">Faecalibacterium prausnitzii</name>
    <dbReference type="NCBI Taxonomy" id="853"/>
    <lineage>
        <taxon>Bacteria</taxon>
        <taxon>Bacillati</taxon>
        <taxon>Bacillota</taxon>
        <taxon>Clostridia</taxon>
        <taxon>Eubacteriales</taxon>
        <taxon>Oscillospiraceae</taxon>
        <taxon>Faecalibacterium</taxon>
    </lineage>
</organism>
<dbReference type="GO" id="GO:0016052">
    <property type="term" value="P:carbohydrate catabolic process"/>
    <property type="evidence" value="ECO:0007669"/>
    <property type="project" value="TreeGrafter"/>
</dbReference>
<gene>
    <name evidence="5" type="ORF">CHR60_10350</name>
</gene>
<dbReference type="InterPro" id="IPR017853">
    <property type="entry name" value="GH"/>
</dbReference>
<reference evidence="5 6" key="1">
    <citation type="journal article" date="2017" name="Front. Microbiol.">
        <title>New Insights into the Diversity of the Genus Faecalibacterium.</title>
        <authorList>
            <person name="Benevides L."/>
            <person name="Burman S."/>
            <person name="Martin R."/>
            <person name="Robert V."/>
            <person name="Thomas M."/>
            <person name="Miquel S."/>
            <person name="Chain F."/>
            <person name="Sokol H."/>
            <person name="Bermudez-Humaran L.G."/>
            <person name="Morrison M."/>
            <person name="Langella P."/>
            <person name="Azevedo V.A."/>
            <person name="Chatel J.M."/>
            <person name="Soares S."/>
        </authorList>
    </citation>
    <scope>NUCLEOTIDE SEQUENCE [LARGE SCALE GENOMIC DNA]</scope>
    <source>
        <strain evidence="5 6">AHMP21</strain>
    </source>
</reference>
<feature type="transmembrane region" description="Helical" evidence="4">
    <location>
        <begin position="21"/>
        <end position="46"/>
    </location>
</feature>
<evidence type="ECO:0000313" key="6">
    <source>
        <dbReference type="Proteomes" id="UP000220904"/>
    </source>
</evidence>
<evidence type="ECO:0000256" key="2">
    <source>
        <dbReference type="ARBA" id="ARBA00022737"/>
    </source>
</evidence>
<evidence type="ECO:0000256" key="1">
    <source>
        <dbReference type="ARBA" id="ARBA00010646"/>
    </source>
</evidence>
<dbReference type="CDD" id="cd06414">
    <property type="entry name" value="GH25_LytC-like"/>
    <property type="match status" value="1"/>
</dbReference>
<dbReference type="SUPFAM" id="SSF69360">
    <property type="entry name" value="Cell wall binding repeat"/>
    <property type="match status" value="1"/>
</dbReference>
<dbReference type="GO" id="GO:0003796">
    <property type="term" value="F:lysozyme activity"/>
    <property type="evidence" value="ECO:0007669"/>
    <property type="project" value="InterPro"/>
</dbReference>
<feature type="region of interest" description="Disordered" evidence="3">
    <location>
        <begin position="68"/>
        <end position="162"/>
    </location>
</feature>
<dbReference type="InterPro" id="IPR002053">
    <property type="entry name" value="Glyco_hydro_25"/>
</dbReference>
<feature type="compositionally biased region" description="Low complexity" evidence="3">
    <location>
        <begin position="73"/>
        <end position="154"/>
    </location>
</feature>
<dbReference type="RefSeq" id="WP_097792947.1">
    <property type="nucleotide sequence ID" value="NZ_NOUV01000015.1"/>
</dbReference>
<dbReference type="Gene3D" id="3.20.20.80">
    <property type="entry name" value="Glycosidases"/>
    <property type="match status" value="1"/>
</dbReference>
<sequence length="519" mass="55178">MKHKFPSVPDRTSDQNTRRNAGQAIAAFVMALALTVGGASTTILLATQPAGLTVAPAAVEWEAPAISLQPEKSASTEAASESTAEASASSAAAEETAPAQAPASSAAVPVTPTEAEVPASSTEPAAEAPVEETPAAVPDETPAEPSAETPAADPMAGPAEENDHENALFPHFVQETAELAAEDPLSAPVETLEAEAAETPAASENGEAVASAGISDTNGTILLTPEEIRAALDAGTLDESSVSAQCLDSENGFLKWLWNLLFGKQEEDKPSTPAPRPTYSGWRTVNGKTYYYEQNTTDPVTGIRSIDNKLYYFDANGVQQNATFGIDVSKYQSSINFEQAKQAGVEFVIIRIGYRGYGSGTLVQDPKFEEHFTNARNAGLRVGVYCFTQAVNENEAREEAQACVYVLNGRQLDYPIYFDTEASGSGSGRADGLGVEDRTKCAVAFCEEVKALGYQPGVYASTTWFRKRLDMSRLTQYNIWNAHYNVASSPIACNMWQGSCTARIPGYGGQIDVNISYMG</sequence>
<evidence type="ECO:0000313" key="5">
    <source>
        <dbReference type="EMBL" id="PDX86270.1"/>
    </source>
</evidence>
<dbReference type="PANTHER" id="PTHR34135">
    <property type="entry name" value="LYSOZYME"/>
    <property type="match status" value="1"/>
</dbReference>
<dbReference type="AlphaFoldDB" id="A0A2A7B4G5"/>
<evidence type="ECO:0000256" key="4">
    <source>
        <dbReference type="SAM" id="Phobius"/>
    </source>
</evidence>
<dbReference type="Pfam" id="PF01183">
    <property type="entry name" value="Glyco_hydro_25"/>
    <property type="match status" value="1"/>
</dbReference>
<protein>
    <submittedName>
        <fullName evidence="5">Lyzozyme M1 (1,4-beta-N-acetylmuramidase)</fullName>
    </submittedName>
</protein>
<dbReference type="Pfam" id="PF01473">
    <property type="entry name" value="Choline_bind_1"/>
    <property type="match status" value="2"/>
</dbReference>
<name>A0A2A7B4G5_9FIRM</name>
<dbReference type="OrthoDB" id="9765879at2"/>
<dbReference type="GO" id="GO:0016998">
    <property type="term" value="P:cell wall macromolecule catabolic process"/>
    <property type="evidence" value="ECO:0007669"/>
    <property type="project" value="InterPro"/>
</dbReference>
<keyword evidence="2" id="KW-0677">Repeat</keyword>
<dbReference type="EMBL" id="NOUV01000015">
    <property type="protein sequence ID" value="PDX86270.1"/>
    <property type="molecule type" value="Genomic_DNA"/>
</dbReference>